<dbReference type="InterPro" id="IPR000182">
    <property type="entry name" value="GNAT_dom"/>
</dbReference>
<dbReference type="InterPro" id="IPR051531">
    <property type="entry name" value="N-acetyltransferase"/>
</dbReference>
<comment type="similarity">
    <text evidence="3">Belongs to the acetyltransferase family. RimJ subfamily.</text>
</comment>
<evidence type="ECO:0000259" key="4">
    <source>
        <dbReference type="PROSITE" id="PS51186"/>
    </source>
</evidence>
<evidence type="ECO:0000313" key="5">
    <source>
        <dbReference type="EMBL" id="SDD98063.1"/>
    </source>
</evidence>
<evidence type="ECO:0000256" key="1">
    <source>
        <dbReference type="ARBA" id="ARBA00022679"/>
    </source>
</evidence>
<dbReference type="PANTHER" id="PTHR43792">
    <property type="entry name" value="GNAT FAMILY, PUTATIVE (AFU_ORTHOLOGUE AFUA_3G00765)-RELATED-RELATED"/>
    <property type="match status" value="1"/>
</dbReference>
<proteinExistence type="inferred from homology"/>
<dbReference type="PANTHER" id="PTHR43792:SF8">
    <property type="entry name" value="[RIBOSOMAL PROTEIN US5]-ALANINE N-ACETYLTRANSFERASE"/>
    <property type="match status" value="1"/>
</dbReference>
<dbReference type="GO" id="GO:0005737">
    <property type="term" value="C:cytoplasm"/>
    <property type="evidence" value="ECO:0007669"/>
    <property type="project" value="TreeGrafter"/>
</dbReference>
<evidence type="ECO:0000313" key="6">
    <source>
        <dbReference type="Proteomes" id="UP000198949"/>
    </source>
</evidence>
<dbReference type="Proteomes" id="UP000198949">
    <property type="component" value="Unassembled WGS sequence"/>
</dbReference>
<evidence type="ECO:0000256" key="3">
    <source>
        <dbReference type="ARBA" id="ARBA00038502"/>
    </source>
</evidence>
<reference evidence="6" key="1">
    <citation type="submission" date="2016-10" db="EMBL/GenBank/DDBJ databases">
        <authorList>
            <person name="Varghese N."/>
            <person name="Submissions S."/>
        </authorList>
    </citation>
    <scope>NUCLEOTIDE SEQUENCE [LARGE SCALE GENOMIC DNA]</scope>
    <source>
        <strain evidence="6">CGMCC 4.3516</strain>
    </source>
</reference>
<evidence type="ECO:0000256" key="2">
    <source>
        <dbReference type="ARBA" id="ARBA00023315"/>
    </source>
</evidence>
<dbReference type="SUPFAM" id="SSF55729">
    <property type="entry name" value="Acyl-CoA N-acyltransferases (Nat)"/>
    <property type="match status" value="1"/>
</dbReference>
<dbReference type="InterPro" id="IPR016181">
    <property type="entry name" value="Acyl_CoA_acyltransferase"/>
</dbReference>
<sequence length="220" mass="24586">MTLSNPGWPVHLEHGDVSVRPFRRSDAARWSQLRRANEAWLAPWEPGTGTTWHEAHSPAAFRAMLRGLKRSVKDGTSWPLAVCWQGQLAGGLTVGNIVRRAFGSAYAGYWIDRGHAGKGITATALAMVVDHALTVGRLHRIEVNIRPENGPSNRVAEKLGLRQEGLHKRYLYIDGDWRDHYGYAVTAEEIATERMIDRMARLARAESERGASKDPRQTSQ</sequence>
<organism evidence="5 6">
    <name type="scientific">Glycomyces harbinensis</name>
    <dbReference type="NCBI Taxonomy" id="58114"/>
    <lineage>
        <taxon>Bacteria</taxon>
        <taxon>Bacillati</taxon>
        <taxon>Actinomycetota</taxon>
        <taxon>Actinomycetes</taxon>
        <taxon>Glycomycetales</taxon>
        <taxon>Glycomycetaceae</taxon>
        <taxon>Glycomyces</taxon>
    </lineage>
</organism>
<accession>A0A1G6Z710</accession>
<dbReference type="EMBL" id="FNAD01000010">
    <property type="protein sequence ID" value="SDD98063.1"/>
    <property type="molecule type" value="Genomic_DNA"/>
</dbReference>
<keyword evidence="1 5" id="KW-0808">Transferase</keyword>
<gene>
    <name evidence="5" type="ORF">SAMN05216270_11075</name>
</gene>
<dbReference type="GO" id="GO:0008999">
    <property type="term" value="F:protein-N-terminal-alanine acetyltransferase activity"/>
    <property type="evidence" value="ECO:0007669"/>
    <property type="project" value="TreeGrafter"/>
</dbReference>
<dbReference type="PROSITE" id="PS51186">
    <property type="entry name" value="GNAT"/>
    <property type="match status" value="1"/>
</dbReference>
<name>A0A1G6Z710_9ACTN</name>
<dbReference type="AlphaFoldDB" id="A0A1G6Z710"/>
<dbReference type="RefSeq" id="WP_091037818.1">
    <property type="nucleotide sequence ID" value="NZ_FNAD01000010.1"/>
</dbReference>
<dbReference type="OrthoDB" id="5242221at2"/>
<keyword evidence="2" id="KW-0012">Acyltransferase</keyword>
<dbReference type="Pfam" id="PF13302">
    <property type="entry name" value="Acetyltransf_3"/>
    <property type="match status" value="1"/>
</dbReference>
<feature type="domain" description="N-acetyltransferase" evidence="4">
    <location>
        <begin position="17"/>
        <end position="188"/>
    </location>
</feature>
<dbReference type="STRING" id="58114.SAMN05216270_11075"/>
<dbReference type="Gene3D" id="3.40.630.30">
    <property type="match status" value="1"/>
</dbReference>
<protein>
    <submittedName>
        <fullName evidence="5">Ribosomal-protein-alanine N-acetyltransferase</fullName>
    </submittedName>
</protein>
<keyword evidence="6" id="KW-1185">Reference proteome</keyword>